<dbReference type="Proteomes" id="UP001498398">
    <property type="component" value="Unassembled WGS sequence"/>
</dbReference>
<dbReference type="Gene3D" id="1.10.10.60">
    <property type="entry name" value="Homeodomain-like"/>
    <property type="match status" value="3"/>
</dbReference>
<sequence length="696" mass="76031">MLASNLVQRTLESNQQHQNELTKHAQKLTAELDEIDKLLKAVDSDLSDDEPGKEIEVHEVVNPISIIPPNGFFNPESPFHEEAMRRNRYMKNTTMHAMKARELDALTEGVKAELLRLKALENRSSGLPMPSLKDIDLHSDVAQVNWSVVAERVNDVSTAKRTPEELRIKWLGDRRPGINHSEWKIEETEMLKLIVKRRQEEQKVDWVEIAKELGTNRTPIECFRRGIARSRHAWSAEGDRRLLEGIRLHGLENWGYVALHVSENATPSQCQMRYIRTLDPALKKGAWSSEEDERLQSAVSVLGPAWQEVALYVPGRTNEQCRERYTDSSMTEERNWTSGEDAELLDAVSKFGIKWKVISQHLKFASELECRTRYNKLKKKGKSASTTPVPSFQGTDIGLVGTTSFRLSEIPRMVPTTTSVPTAASKTKGRTNRKGKQTQTDASAIESMSLSATDTPSPAAETVRPRPKPRAKGKQTNQGDVRVIESNSPLPTSEAGPSNVLSGGFVETPPLAMEGIQPAEPEAMPDEDQPVTSQPLASNHESNPEPNRSAPASGDAMASTQDSTNAEGGAVASRPARVSTATSRRKRPAEEAPVSSQPARKKGRPRKSVVAGANTVSDIPTQETNVPQTTGEEAASGPSAPAPATLGGDPPAPERPEPENPPVRKRGQKAASGVNSTSPAAGTARRSGRLAAKKAA</sequence>
<dbReference type="InterPro" id="IPR001005">
    <property type="entry name" value="SANT/Myb"/>
</dbReference>
<comment type="caution">
    <text evidence="10">The sequence shown here is derived from an EMBL/GenBank/DDBJ whole genome shotgun (WGS) entry which is preliminary data.</text>
</comment>
<gene>
    <name evidence="10" type="ORF">VKT23_002316</name>
</gene>
<feature type="domain" description="Myb-like" evidence="7">
    <location>
        <begin position="175"/>
        <end position="225"/>
    </location>
</feature>
<dbReference type="InterPro" id="IPR017930">
    <property type="entry name" value="Myb_dom"/>
</dbReference>
<feature type="domain" description="Myb-like" evidence="7">
    <location>
        <begin position="279"/>
        <end position="329"/>
    </location>
</feature>
<dbReference type="PROSITE" id="PS51293">
    <property type="entry name" value="SANT"/>
    <property type="match status" value="1"/>
</dbReference>
<organism evidence="10 11">
    <name type="scientific">Marasmiellus scandens</name>
    <dbReference type="NCBI Taxonomy" id="2682957"/>
    <lineage>
        <taxon>Eukaryota</taxon>
        <taxon>Fungi</taxon>
        <taxon>Dikarya</taxon>
        <taxon>Basidiomycota</taxon>
        <taxon>Agaricomycotina</taxon>
        <taxon>Agaricomycetes</taxon>
        <taxon>Agaricomycetidae</taxon>
        <taxon>Agaricales</taxon>
        <taxon>Marasmiineae</taxon>
        <taxon>Omphalotaceae</taxon>
        <taxon>Marasmiellus</taxon>
    </lineage>
</organism>
<dbReference type="EMBL" id="JBANRG010000002">
    <property type="protein sequence ID" value="KAK7470900.1"/>
    <property type="molecule type" value="Genomic_DNA"/>
</dbReference>
<feature type="domain" description="SANT" evidence="8">
    <location>
        <begin position="331"/>
        <end position="382"/>
    </location>
</feature>
<evidence type="ECO:0000259" key="8">
    <source>
        <dbReference type="PROSITE" id="PS51293"/>
    </source>
</evidence>
<keyword evidence="2" id="KW-0238">DNA-binding</keyword>
<feature type="compositionally biased region" description="Low complexity" evidence="6">
    <location>
        <begin position="631"/>
        <end position="644"/>
    </location>
</feature>
<evidence type="ECO:0000259" key="9">
    <source>
        <dbReference type="PROSITE" id="PS51294"/>
    </source>
</evidence>
<feature type="compositionally biased region" description="Polar residues" evidence="6">
    <location>
        <begin position="415"/>
        <end position="425"/>
    </location>
</feature>
<evidence type="ECO:0000256" key="1">
    <source>
        <dbReference type="ARBA" id="ARBA00023015"/>
    </source>
</evidence>
<evidence type="ECO:0000256" key="3">
    <source>
        <dbReference type="ARBA" id="ARBA00023163"/>
    </source>
</evidence>
<feature type="domain" description="HTH myb-type" evidence="9">
    <location>
        <begin position="334"/>
        <end position="382"/>
    </location>
</feature>
<feature type="coiled-coil region" evidence="5">
    <location>
        <begin position="14"/>
        <end position="45"/>
    </location>
</feature>
<proteinExistence type="predicted"/>
<feature type="domain" description="HTH myb-type" evidence="9">
    <location>
        <begin position="279"/>
        <end position="333"/>
    </location>
</feature>
<dbReference type="PROSITE" id="PS51294">
    <property type="entry name" value="HTH_MYB"/>
    <property type="match status" value="2"/>
</dbReference>
<feature type="compositionally biased region" description="Polar residues" evidence="6">
    <location>
        <begin position="530"/>
        <end position="546"/>
    </location>
</feature>
<dbReference type="InterPro" id="IPR017884">
    <property type="entry name" value="SANT_dom"/>
</dbReference>
<feature type="compositionally biased region" description="Polar residues" evidence="6">
    <location>
        <begin position="614"/>
        <end position="630"/>
    </location>
</feature>
<keyword evidence="1" id="KW-0805">Transcription regulation</keyword>
<evidence type="ECO:0000256" key="2">
    <source>
        <dbReference type="ARBA" id="ARBA00023125"/>
    </source>
</evidence>
<keyword evidence="3" id="KW-0804">Transcription</keyword>
<dbReference type="SMART" id="SM00717">
    <property type="entry name" value="SANT"/>
    <property type="match status" value="5"/>
</dbReference>
<reference evidence="10 11" key="1">
    <citation type="submission" date="2024-01" db="EMBL/GenBank/DDBJ databases">
        <title>A draft genome for the cacao thread blight pathogen Marasmiellus scandens.</title>
        <authorList>
            <person name="Baruah I.K."/>
            <person name="Leung J."/>
            <person name="Bukari Y."/>
            <person name="Amoako-Attah I."/>
            <person name="Meinhardt L.W."/>
            <person name="Bailey B.A."/>
            <person name="Cohen S.P."/>
        </authorList>
    </citation>
    <scope>NUCLEOTIDE SEQUENCE [LARGE SCALE GENOMIC DNA]</scope>
    <source>
        <strain evidence="10 11">GH-19</strain>
    </source>
</reference>
<dbReference type="PANTHER" id="PTHR46621">
    <property type="entry name" value="SNRNA-ACTIVATING PROTEIN COMPLEX SUBUNIT 4"/>
    <property type="match status" value="1"/>
</dbReference>
<accession>A0ABR1K589</accession>
<evidence type="ECO:0000259" key="7">
    <source>
        <dbReference type="PROSITE" id="PS50090"/>
    </source>
</evidence>
<evidence type="ECO:0000313" key="10">
    <source>
        <dbReference type="EMBL" id="KAK7470900.1"/>
    </source>
</evidence>
<feature type="compositionally biased region" description="Basic residues" evidence="6">
    <location>
        <begin position="427"/>
        <end position="436"/>
    </location>
</feature>
<evidence type="ECO:0000256" key="5">
    <source>
        <dbReference type="SAM" id="Coils"/>
    </source>
</evidence>
<feature type="compositionally biased region" description="Polar residues" evidence="6">
    <location>
        <begin position="474"/>
        <end position="501"/>
    </location>
</feature>
<keyword evidence="11" id="KW-1185">Reference proteome</keyword>
<dbReference type="InterPro" id="IPR051575">
    <property type="entry name" value="Myb-like_DNA-bd"/>
</dbReference>
<feature type="region of interest" description="Disordered" evidence="6">
    <location>
        <begin position="411"/>
        <end position="696"/>
    </location>
</feature>
<keyword evidence="5" id="KW-0175">Coiled coil</keyword>
<evidence type="ECO:0000313" key="11">
    <source>
        <dbReference type="Proteomes" id="UP001498398"/>
    </source>
</evidence>
<evidence type="ECO:0000256" key="6">
    <source>
        <dbReference type="SAM" id="MobiDB-lite"/>
    </source>
</evidence>
<name>A0ABR1K589_9AGAR</name>
<feature type="domain" description="Myb-like" evidence="7">
    <location>
        <begin position="335"/>
        <end position="378"/>
    </location>
</feature>
<feature type="compositionally biased region" description="Polar residues" evidence="6">
    <location>
        <begin position="437"/>
        <end position="456"/>
    </location>
</feature>
<protein>
    <submittedName>
        <fullName evidence="10">Uncharacterized protein</fullName>
    </submittedName>
</protein>
<dbReference type="Pfam" id="PF00249">
    <property type="entry name" value="Myb_DNA-binding"/>
    <property type="match status" value="3"/>
</dbReference>
<feature type="compositionally biased region" description="Basic residues" evidence="6">
    <location>
        <begin position="686"/>
        <end position="696"/>
    </location>
</feature>
<dbReference type="InterPro" id="IPR009057">
    <property type="entry name" value="Homeodomain-like_sf"/>
</dbReference>
<dbReference type="PROSITE" id="PS50090">
    <property type="entry name" value="MYB_LIKE"/>
    <property type="match status" value="4"/>
</dbReference>
<keyword evidence="4" id="KW-0539">Nucleus</keyword>
<dbReference type="PANTHER" id="PTHR46621:SF1">
    <property type="entry name" value="SNRNA-ACTIVATING PROTEIN COMPLEX SUBUNIT 4"/>
    <property type="match status" value="1"/>
</dbReference>
<dbReference type="CDD" id="cd00167">
    <property type="entry name" value="SANT"/>
    <property type="match status" value="4"/>
</dbReference>
<evidence type="ECO:0000256" key="4">
    <source>
        <dbReference type="ARBA" id="ARBA00023242"/>
    </source>
</evidence>
<dbReference type="SUPFAM" id="SSF46689">
    <property type="entry name" value="Homeodomain-like"/>
    <property type="match status" value="3"/>
</dbReference>
<feature type="domain" description="Myb-like" evidence="7">
    <location>
        <begin position="226"/>
        <end position="278"/>
    </location>
</feature>